<keyword evidence="3" id="KW-1185">Reference proteome</keyword>
<gene>
    <name evidence="2" type="ORF">M3P21_05010</name>
</gene>
<keyword evidence="1" id="KW-0472">Membrane</keyword>
<evidence type="ECO:0000313" key="2">
    <source>
        <dbReference type="EMBL" id="MCL6282886.1"/>
    </source>
</evidence>
<reference evidence="2" key="1">
    <citation type="submission" date="2022-05" db="EMBL/GenBank/DDBJ databases">
        <authorList>
            <person name="Park J.-S."/>
        </authorList>
    </citation>
    <scope>NUCLEOTIDE SEQUENCE</scope>
    <source>
        <strain evidence="2">2012CJ41-6</strain>
    </source>
</reference>
<evidence type="ECO:0000313" key="3">
    <source>
        <dbReference type="Proteomes" id="UP001203880"/>
    </source>
</evidence>
<dbReference type="RefSeq" id="WP_249707378.1">
    <property type="nucleotide sequence ID" value="NZ_JAMFMB010000004.1"/>
</dbReference>
<feature type="transmembrane region" description="Helical" evidence="1">
    <location>
        <begin position="92"/>
        <end position="113"/>
    </location>
</feature>
<keyword evidence="1" id="KW-1133">Transmembrane helix</keyword>
<dbReference type="EMBL" id="JAMFMB010000004">
    <property type="protein sequence ID" value="MCL6282886.1"/>
    <property type="molecule type" value="Genomic_DNA"/>
</dbReference>
<comment type="caution">
    <text evidence="2">The sequence shown here is derived from an EMBL/GenBank/DDBJ whole genome shotgun (WGS) entry which is preliminary data.</text>
</comment>
<organism evidence="2 3">
    <name type="scientific">Ruegeria spongiae</name>
    <dbReference type="NCBI Taxonomy" id="2942209"/>
    <lineage>
        <taxon>Bacteria</taxon>
        <taxon>Pseudomonadati</taxon>
        <taxon>Pseudomonadota</taxon>
        <taxon>Alphaproteobacteria</taxon>
        <taxon>Rhodobacterales</taxon>
        <taxon>Roseobacteraceae</taxon>
        <taxon>Ruegeria</taxon>
    </lineage>
</organism>
<keyword evidence="1" id="KW-0812">Transmembrane</keyword>
<dbReference type="Proteomes" id="UP001203880">
    <property type="component" value="Unassembled WGS sequence"/>
</dbReference>
<feature type="transmembrane region" description="Helical" evidence="1">
    <location>
        <begin position="18"/>
        <end position="37"/>
    </location>
</feature>
<accession>A0ABT0PZ42</accession>
<sequence>MPTTVWEIVSTWAAEGTFLKHLAISGVSLIFVGLTYAGQAAASMSADQDGNVPVVSVTENPLKTFDKSFGVTYRTHHVSEGSYNSAMKFLRIPLLGLLIVGVVGMAISGIQTIL</sequence>
<evidence type="ECO:0000256" key="1">
    <source>
        <dbReference type="SAM" id="Phobius"/>
    </source>
</evidence>
<name>A0ABT0PZ42_9RHOB</name>
<proteinExistence type="predicted"/>
<protein>
    <submittedName>
        <fullName evidence="2">Uncharacterized protein</fullName>
    </submittedName>
</protein>